<comment type="caution">
    <text evidence="6">The sequence shown here is derived from an EMBL/GenBank/DDBJ whole genome shotgun (WGS) entry which is preliminary data.</text>
</comment>
<evidence type="ECO:0000313" key="6">
    <source>
        <dbReference type="EMBL" id="NIJ07748.1"/>
    </source>
</evidence>
<comment type="subcellular location">
    <subcellularLocation>
        <location evidence="1">Membrane</location>
        <topology evidence="1">Multi-pass membrane protein</topology>
    </subcellularLocation>
</comment>
<evidence type="ECO:0000256" key="3">
    <source>
        <dbReference type="ARBA" id="ARBA00022989"/>
    </source>
</evidence>
<feature type="transmembrane region" description="Helical" evidence="5">
    <location>
        <begin position="6"/>
        <end position="24"/>
    </location>
</feature>
<evidence type="ECO:0000256" key="2">
    <source>
        <dbReference type="ARBA" id="ARBA00022692"/>
    </source>
</evidence>
<keyword evidence="2 5" id="KW-0812">Transmembrane</keyword>
<dbReference type="InterPro" id="IPR003825">
    <property type="entry name" value="Colicin-V_CvpA"/>
</dbReference>
<evidence type="ECO:0000256" key="1">
    <source>
        <dbReference type="ARBA" id="ARBA00004141"/>
    </source>
</evidence>
<name>A0ABX0TQD9_9SPHN</name>
<keyword evidence="4 5" id="KW-0472">Membrane</keyword>
<dbReference type="InterPro" id="IPR052719">
    <property type="entry name" value="CvpA-like"/>
</dbReference>
<evidence type="ECO:0000313" key="7">
    <source>
        <dbReference type="Proteomes" id="UP000727456"/>
    </source>
</evidence>
<dbReference type="PANTHER" id="PTHR36926">
    <property type="entry name" value="COLICIN V PRODUCTION PROTEIN"/>
    <property type="match status" value="1"/>
</dbReference>
<evidence type="ECO:0000256" key="4">
    <source>
        <dbReference type="ARBA" id="ARBA00023136"/>
    </source>
</evidence>
<dbReference type="Proteomes" id="UP000727456">
    <property type="component" value="Unassembled WGS sequence"/>
</dbReference>
<feature type="transmembrane region" description="Helical" evidence="5">
    <location>
        <begin position="99"/>
        <end position="120"/>
    </location>
</feature>
<dbReference type="RefSeq" id="WP_167072624.1">
    <property type="nucleotide sequence ID" value="NZ_JAAOZC010000003.1"/>
</dbReference>
<keyword evidence="7" id="KW-1185">Reference proteome</keyword>
<gene>
    <name evidence="6" type="ORF">FHS31_001358</name>
</gene>
<keyword evidence="3 5" id="KW-1133">Transmembrane helix</keyword>
<proteinExistence type="predicted"/>
<dbReference type="Pfam" id="PF02674">
    <property type="entry name" value="Colicin_V"/>
    <property type="match status" value="1"/>
</dbReference>
<sequence>MTTFDIVVGLVLIGGGVLGSLSGFVKEVLSILAWVLAIFALKMLHAPASRFLAEIVNSSGGGAVLAFVLVFGITYLLGKWVAASIGRRTRQSVLGSLDRLLGAGFGVLKGLLVATVAFMATNLLLDVWSGRDAVRPEWMRKARTYPLLDASSRAVVQFVHYRRGDMPGHQLLDRTRLDNAQGNGAV</sequence>
<organism evidence="6 7">
    <name type="scientific">Sphingomonas vulcanisoli</name>
    <dbReference type="NCBI Taxonomy" id="1658060"/>
    <lineage>
        <taxon>Bacteria</taxon>
        <taxon>Pseudomonadati</taxon>
        <taxon>Pseudomonadota</taxon>
        <taxon>Alphaproteobacteria</taxon>
        <taxon>Sphingomonadales</taxon>
        <taxon>Sphingomonadaceae</taxon>
        <taxon>Sphingomonas</taxon>
    </lineage>
</organism>
<evidence type="ECO:0000256" key="5">
    <source>
        <dbReference type="SAM" id="Phobius"/>
    </source>
</evidence>
<protein>
    <submittedName>
        <fullName evidence="6">Membrane protein required for colicin V production</fullName>
    </submittedName>
</protein>
<feature type="transmembrane region" description="Helical" evidence="5">
    <location>
        <begin position="60"/>
        <end position="78"/>
    </location>
</feature>
<dbReference type="PANTHER" id="PTHR36926:SF1">
    <property type="entry name" value="COLICIN V PRODUCTION PROTEIN"/>
    <property type="match status" value="1"/>
</dbReference>
<accession>A0ABX0TQD9</accession>
<reference evidence="6 7" key="1">
    <citation type="submission" date="2020-03" db="EMBL/GenBank/DDBJ databases">
        <title>Genomic Encyclopedia of Type Strains, Phase III (KMG-III): the genomes of soil and plant-associated and newly described type strains.</title>
        <authorList>
            <person name="Whitman W."/>
        </authorList>
    </citation>
    <scope>NUCLEOTIDE SEQUENCE [LARGE SCALE GENOMIC DNA]</scope>
    <source>
        <strain evidence="6 7">CECT 8804</strain>
    </source>
</reference>
<dbReference type="EMBL" id="JAAOZC010000003">
    <property type="protein sequence ID" value="NIJ07748.1"/>
    <property type="molecule type" value="Genomic_DNA"/>
</dbReference>